<dbReference type="EMBL" id="JBJQND010000014">
    <property type="protein sequence ID" value="KAL3854769.1"/>
    <property type="molecule type" value="Genomic_DNA"/>
</dbReference>
<dbReference type="Proteomes" id="UP001634394">
    <property type="component" value="Unassembled WGS sequence"/>
</dbReference>
<accession>A0ABD3UZB9</accession>
<organism evidence="1 2">
    <name type="scientific">Sinanodonta woodiana</name>
    <name type="common">Chinese pond mussel</name>
    <name type="synonym">Anodonta woodiana</name>
    <dbReference type="NCBI Taxonomy" id="1069815"/>
    <lineage>
        <taxon>Eukaryota</taxon>
        <taxon>Metazoa</taxon>
        <taxon>Spiralia</taxon>
        <taxon>Lophotrochozoa</taxon>
        <taxon>Mollusca</taxon>
        <taxon>Bivalvia</taxon>
        <taxon>Autobranchia</taxon>
        <taxon>Heteroconchia</taxon>
        <taxon>Palaeoheterodonta</taxon>
        <taxon>Unionida</taxon>
        <taxon>Unionoidea</taxon>
        <taxon>Unionidae</taxon>
        <taxon>Unioninae</taxon>
        <taxon>Sinanodonta</taxon>
    </lineage>
</organism>
<feature type="non-terminal residue" evidence="1">
    <location>
        <position position="1"/>
    </location>
</feature>
<gene>
    <name evidence="1" type="ORF">ACJMK2_014018</name>
</gene>
<feature type="non-terminal residue" evidence="1">
    <location>
        <position position="99"/>
    </location>
</feature>
<proteinExistence type="predicted"/>
<comment type="caution">
    <text evidence="1">The sequence shown here is derived from an EMBL/GenBank/DDBJ whole genome shotgun (WGS) entry which is preliminary data.</text>
</comment>
<keyword evidence="2" id="KW-1185">Reference proteome</keyword>
<name>A0ABD3UZB9_SINWO</name>
<evidence type="ECO:0000313" key="1">
    <source>
        <dbReference type="EMBL" id="KAL3854769.1"/>
    </source>
</evidence>
<evidence type="ECO:0000313" key="2">
    <source>
        <dbReference type="Proteomes" id="UP001634394"/>
    </source>
</evidence>
<reference evidence="1 2" key="1">
    <citation type="submission" date="2024-11" db="EMBL/GenBank/DDBJ databases">
        <title>Chromosome-level genome assembly of the freshwater bivalve Anodonta woodiana.</title>
        <authorList>
            <person name="Chen X."/>
        </authorList>
    </citation>
    <scope>NUCLEOTIDE SEQUENCE [LARGE SCALE GENOMIC DNA]</scope>
    <source>
        <strain evidence="1">MN2024</strain>
        <tissue evidence="1">Gills</tissue>
    </source>
</reference>
<protein>
    <submittedName>
        <fullName evidence="1">Uncharacterized protein</fullName>
    </submittedName>
</protein>
<sequence>IFLEFLNPGKRFKRLGYEKRKKAENLEHIMEANLAECAIQIWSPPSEKNIQNANIQCQTNFKSLLLFRNRHVQKMLAQCSLVKLDPLHMLSSDMTEDPE</sequence>
<dbReference type="AlphaFoldDB" id="A0ABD3UZB9"/>